<sequence>MKDRAIIFGSSDNFLIYFVKYLILNNVEVYLILRKNEEIPIINDIEKDVTVIRFDGNIEHLKLLLKSIEPKVIYNLYELKREDKYEITDLVNINYINVILILEALTTARNVKFINLVSKGKIDEEENSLDLYSAVQKSLESIILFYKNIYSIDSSIVFKTGDINLDLGKLYSL</sequence>
<name>A0A9X4B2C2_9CLOT</name>
<dbReference type="RefSeq" id="WP_097034224.1">
    <property type="nucleotide sequence ID" value="NZ_CAJMCA010000117.1"/>
</dbReference>
<evidence type="ECO:0000313" key="2">
    <source>
        <dbReference type="Proteomes" id="UP001141183"/>
    </source>
</evidence>
<reference evidence="1" key="1">
    <citation type="submission" date="2022-05" db="EMBL/GenBank/DDBJ databases">
        <title>Draft genome sequence of Clostridium tertium strain CP3 isolated from Peru.</title>
        <authorList>
            <person name="Hurtado R."/>
            <person name="Lima L."/>
            <person name="Sousa T."/>
            <person name="Jaiswal A.K."/>
            <person name="Tiwari S."/>
            <person name="Maturrano L."/>
            <person name="Brenig B."/>
            <person name="Azevedo V."/>
        </authorList>
    </citation>
    <scope>NUCLEOTIDE SEQUENCE</scope>
    <source>
        <strain evidence="1">CP3</strain>
    </source>
</reference>
<gene>
    <name evidence="1" type="ORF">NE398_15780</name>
</gene>
<accession>A0A9X4B2C2</accession>
<keyword evidence="2" id="KW-1185">Reference proteome</keyword>
<organism evidence="1 2">
    <name type="scientific">Clostridium tertium</name>
    <dbReference type="NCBI Taxonomy" id="1559"/>
    <lineage>
        <taxon>Bacteria</taxon>
        <taxon>Bacillati</taxon>
        <taxon>Bacillota</taxon>
        <taxon>Clostridia</taxon>
        <taxon>Eubacteriales</taxon>
        <taxon>Clostridiaceae</taxon>
        <taxon>Clostridium</taxon>
    </lineage>
</organism>
<protein>
    <submittedName>
        <fullName evidence="1">NAD-dependent dehydratase</fullName>
    </submittedName>
</protein>
<evidence type="ECO:0000313" key="1">
    <source>
        <dbReference type="EMBL" id="MDC4241597.1"/>
    </source>
</evidence>
<dbReference type="EMBL" id="JAMRYU010000017">
    <property type="protein sequence ID" value="MDC4241597.1"/>
    <property type="molecule type" value="Genomic_DNA"/>
</dbReference>
<comment type="caution">
    <text evidence="1">The sequence shown here is derived from an EMBL/GenBank/DDBJ whole genome shotgun (WGS) entry which is preliminary data.</text>
</comment>
<dbReference type="Proteomes" id="UP001141183">
    <property type="component" value="Unassembled WGS sequence"/>
</dbReference>
<proteinExistence type="predicted"/>
<dbReference type="AlphaFoldDB" id="A0A9X4B2C2"/>